<evidence type="ECO:0000313" key="3">
    <source>
        <dbReference type="EMBL" id="KAK0582618.1"/>
    </source>
</evidence>
<name>A0AA39S0B1_ACESA</name>
<dbReference type="Pfam" id="PF12776">
    <property type="entry name" value="Myb_DNA-bind_3"/>
    <property type="match status" value="1"/>
</dbReference>
<evidence type="ECO:0000259" key="2">
    <source>
        <dbReference type="Pfam" id="PF12776"/>
    </source>
</evidence>
<dbReference type="PANTHER" id="PTHR47864:SF2">
    <property type="entry name" value="MYB_SANT-LIKE DNA-BINDING DOMAIN PROTEIN"/>
    <property type="match status" value="1"/>
</dbReference>
<evidence type="ECO:0000313" key="4">
    <source>
        <dbReference type="Proteomes" id="UP001168877"/>
    </source>
</evidence>
<feature type="domain" description="Myb/SANT-like" evidence="2">
    <location>
        <begin position="20"/>
        <end position="117"/>
    </location>
</feature>
<protein>
    <recommendedName>
        <fullName evidence="2">Myb/SANT-like domain-containing protein</fullName>
    </recommendedName>
</protein>
<accession>A0AA39S0B1</accession>
<dbReference type="InterPro" id="IPR055314">
    <property type="entry name" value="At2g29880-like"/>
</dbReference>
<dbReference type="InterPro" id="IPR024752">
    <property type="entry name" value="Myb/SANT-like_dom"/>
</dbReference>
<feature type="compositionally biased region" description="Polar residues" evidence="1">
    <location>
        <begin position="235"/>
        <end position="246"/>
    </location>
</feature>
<gene>
    <name evidence="3" type="ORF">LWI29_027679</name>
</gene>
<dbReference type="Proteomes" id="UP001168877">
    <property type="component" value="Unassembled WGS sequence"/>
</dbReference>
<comment type="caution">
    <text evidence="3">The sequence shown here is derived from an EMBL/GenBank/DDBJ whole genome shotgun (WGS) entry which is preliminary data.</text>
</comment>
<organism evidence="3 4">
    <name type="scientific">Acer saccharum</name>
    <name type="common">Sugar maple</name>
    <dbReference type="NCBI Taxonomy" id="4024"/>
    <lineage>
        <taxon>Eukaryota</taxon>
        <taxon>Viridiplantae</taxon>
        <taxon>Streptophyta</taxon>
        <taxon>Embryophyta</taxon>
        <taxon>Tracheophyta</taxon>
        <taxon>Spermatophyta</taxon>
        <taxon>Magnoliopsida</taxon>
        <taxon>eudicotyledons</taxon>
        <taxon>Gunneridae</taxon>
        <taxon>Pentapetalae</taxon>
        <taxon>rosids</taxon>
        <taxon>malvids</taxon>
        <taxon>Sapindales</taxon>
        <taxon>Sapindaceae</taxon>
        <taxon>Hippocastanoideae</taxon>
        <taxon>Acereae</taxon>
        <taxon>Acer</taxon>
    </lineage>
</organism>
<proteinExistence type="predicted"/>
<sequence length="269" mass="30178">MGDSQNGNSKGKGKADTYQQWTMDDSNFLLGLLAEAMKNGLRDANGSLSKLNVENFILPHLNAKTRFLKTYSNYLSRMKWFKNQYNKINELMRNNFGFGWDPIEKKVTASDEVWEEYLKSHPSHKKLQIKCSVDYDDLQLVVGVGNATRNDSMTLGANDTDASILGNEENTIFRMKKFSYDSASNAFITPPNNTFDKSFQPPSPLQPSSPFEAPLGSMFNKENTGQRKRNRSEYEGSSSSNGTNNHARVLDNLSIGIIQFLPTSKGSTI</sequence>
<dbReference type="AlphaFoldDB" id="A0AA39S0B1"/>
<dbReference type="PANTHER" id="PTHR47864">
    <property type="entry name" value="TRANSMEMBRANE PROTEIN"/>
    <property type="match status" value="1"/>
</dbReference>
<reference evidence="3" key="1">
    <citation type="journal article" date="2022" name="Plant J.">
        <title>Strategies of tolerance reflected in two North American maple genomes.</title>
        <authorList>
            <person name="McEvoy S.L."/>
            <person name="Sezen U.U."/>
            <person name="Trouern-Trend A."/>
            <person name="McMahon S.M."/>
            <person name="Schaberg P.G."/>
            <person name="Yang J."/>
            <person name="Wegrzyn J.L."/>
            <person name="Swenson N.G."/>
        </authorList>
    </citation>
    <scope>NUCLEOTIDE SEQUENCE</scope>
    <source>
        <strain evidence="3">NS2018</strain>
    </source>
</reference>
<evidence type="ECO:0000256" key="1">
    <source>
        <dbReference type="SAM" id="MobiDB-lite"/>
    </source>
</evidence>
<keyword evidence="4" id="KW-1185">Reference proteome</keyword>
<reference evidence="3" key="2">
    <citation type="submission" date="2023-06" db="EMBL/GenBank/DDBJ databases">
        <authorList>
            <person name="Swenson N.G."/>
            <person name="Wegrzyn J.L."/>
            <person name="Mcevoy S.L."/>
        </authorList>
    </citation>
    <scope>NUCLEOTIDE SEQUENCE</scope>
    <source>
        <strain evidence="3">NS2018</strain>
        <tissue evidence="3">Leaf</tissue>
    </source>
</reference>
<dbReference type="EMBL" id="JAUESC010000384">
    <property type="protein sequence ID" value="KAK0582618.1"/>
    <property type="molecule type" value="Genomic_DNA"/>
</dbReference>
<feature type="region of interest" description="Disordered" evidence="1">
    <location>
        <begin position="191"/>
        <end position="246"/>
    </location>
</feature>